<protein>
    <submittedName>
        <fullName evidence="10">Oligopeptide transport ATP-binding protein OppD</fullName>
    </submittedName>
</protein>
<evidence type="ECO:0000256" key="5">
    <source>
        <dbReference type="ARBA" id="ARBA00022741"/>
    </source>
</evidence>
<evidence type="ECO:0000259" key="9">
    <source>
        <dbReference type="PROSITE" id="PS50893"/>
    </source>
</evidence>
<evidence type="ECO:0000256" key="1">
    <source>
        <dbReference type="ARBA" id="ARBA00004417"/>
    </source>
</evidence>
<dbReference type="InterPro" id="IPR003439">
    <property type="entry name" value="ABC_transporter-like_ATP-bd"/>
</dbReference>
<dbReference type="NCBIfam" id="TIGR01727">
    <property type="entry name" value="oligo_HPY"/>
    <property type="match status" value="1"/>
</dbReference>
<accession>A0A6J4UBI4</accession>
<comment type="subcellular location">
    <subcellularLocation>
        <location evidence="1">Cell inner membrane</location>
        <topology evidence="1">Peripheral membrane protein</topology>
    </subcellularLocation>
</comment>
<organism evidence="10">
    <name type="scientific">uncultured Thermomicrobiales bacterium</name>
    <dbReference type="NCBI Taxonomy" id="1645740"/>
    <lineage>
        <taxon>Bacteria</taxon>
        <taxon>Pseudomonadati</taxon>
        <taxon>Thermomicrobiota</taxon>
        <taxon>Thermomicrobia</taxon>
        <taxon>Thermomicrobiales</taxon>
        <taxon>environmental samples</taxon>
    </lineage>
</organism>
<feature type="domain" description="ABC transporter" evidence="9">
    <location>
        <begin position="23"/>
        <end position="274"/>
    </location>
</feature>
<dbReference type="AlphaFoldDB" id="A0A6J4UBI4"/>
<dbReference type="GO" id="GO:0005886">
    <property type="term" value="C:plasma membrane"/>
    <property type="evidence" value="ECO:0007669"/>
    <property type="project" value="UniProtKB-SubCell"/>
</dbReference>
<dbReference type="SUPFAM" id="SSF52540">
    <property type="entry name" value="P-loop containing nucleoside triphosphate hydrolases"/>
    <property type="match status" value="1"/>
</dbReference>
<evidence type="ECO:0000256" key="6">
    <source>
        <dbReference type="ARBA" id="ARBA00022840"/>
    </source>
</evidence>
<feature type="region of interest" description="Disordered" evidence="8">
    <location>
        <begin position="1"/>
        <end position="22"/>
    </location>
</feature>
<keyword evidence="3" id="KW-0813">Transport</keyword>
<dbReference type="InterPro" id="IPR027417">
    <property type="entry name" value="P-loop_NTPase"/>
</dbReference>
<name>A0A6J4UBI4_9BACT</name>
<evidence type="ECO:0000256" key="2">
    <source>
        <dbReference type="ARBA" id="ARBA00005417"/>
    </source>
</evidence>
<dbReference type="EMBL" id="CADCWK010000036">
    <property type="protein sequence ID" value="CAA9545959.1"/>
    <property type="molecule type" value="Genomic_DNA"/>
</dbReference>
<proteinExistence type="inferred from homology"/>
<dbReference type="InterPro" id="IPR013563">
    <property type="entry name" value="Oligopep_ABC_C"/>
</dbReference>
<dbReference type="SMART" id="SM00382">
    <property type="entry name" value="AAA"/>
    <property type="match status" value="1"/>
</dbReference>
<dbReference type="GO" id="GO:0016887">
    <property type="term" value="F:ATP hydrolysis activity"/>
    <property type="evidence" value="ECO:0007669"/>
    <property type="project" value="InterPro"/>
</dbReference>
<dbReference type="Gene3D" id="3.40.50.300">
    <property type="entry name" value="P-loop containing nucleotide triphosphate hydrolases"/>
    <property type="match status" value="1"/>
</dbReference>
<keyword evidence="7" id="KW-0472">Membrane</keyword>
<dbReference type="PROSITE" id="PS00211">
    <property type="entry name" value="ABC_TRANSPORTER_1"/>
    <property type="match status" value="1"/>
</dbReference>
<sequence>MATSTQSRPAASPDNRPGTQPLLDVKGLRTQFKTQDGTVKAVDDVSFYVMPGETLCIVGESGSGKSITGLSIMRLIPTPPGKIASGEIIFNGRDVLKLSEEEVRKIRGNEIAMIFQDPMTSLNPVLTINRQISESLILHMDMNKDQAKNRAIELLRMVGIPNPEDRINQYPHQFSGGMRQRVMIAMALSCNPKLLIADEPTTALDVTIQAQILDLMRTLQNETGSGVILITHSMGVVAGMADRVQVQYAGHIVETGSAEEIFADPRHPYTIGLMKSMPRLDATNKEKLIPIRGMPPDLIDLPDMCPFVPRCQYAREKCEQQNPPLIQIGDTGHKSACWFWEEVSKDKTTNEPALAVKDA</sequence>
<dbReference type="PANTHER" id="PTHR43297:SF2">
    <property type="entry name" value="DIPEPTIDE TRANSPORT ATP-BINDING PROTEIN DPPD"/>
    <property type="match status" value="1"/>
</dbReference>
<dbReference type="PROSITE" id="PS50893">
    <property type="entry name" value="ABC_TRANSPORTER_2"/>
    <property type="match status" value="1"/>
</dbReference>
<keyword evidence="4" id="KW-1003">Cell membrane</keyword>
<gene>
    <name evidence="10" type="ORF">AVDCRST_MAG33-421</name>
</gene>
<dbReference type="Pfam" id="PF08352">
    <property type="entry name" value="oligo_HPY"/>
    <property type="match status" value="1"/>
</dbReference>
<keyword evidence="5" id="KW-0547">Nucleotide-binding</keyword>
<evidence type="ECO:0000256" key="7">
    <source>
        <dbReference type="ARBA" id="ARBA00023136"/>
    </source>
</evidence>
<dbReference type="GO" id="GO:0015833">
    <property type="term" value="P:peptide transport"/>
    <property type="evidence" value="ECO:0007669"/>
    <property type="project" value="InterPro"/>
</dbReference>
<dbReference type="InterPro" id="IPR003593">
    <property type="entry name" value="AAA+_ATPase"/>
</dbReference>
<dbReference type="PANTHER" id="PTHR43297">
    <property type="entry name" value="OLIGOPEPTIDE TRANSPORT ATP-BINDING PROTEIN APPD"/>
    <property type="match status" value="1"/>
</dbReference>
<evidence type="ECO:0000313" key="10">
    <source>
        <dbReference type="EMBL" id="CAA9545959.1"/>
    </source>
</evidence>
<dbReference type="GO" id="GO:0005524">
    <property type="term" value="F:ATP binding"/>
    <property type="evidence" value="ECO:0007669"/>
    <property type="project" value="UniProtKB-KW"/>
</dbReference>
<evidence type="ECO:0000256" key="8">
    <source>
        <dbReference type="SAM" id="MobiDB-lite"/>
    </source>
</evidence>
<dbReference type="FunFam" id="3.40.50.300:FF:000016">
    <property type="entry name" value="Oligopeptide ABC transporter ATP-binding component"/>
    <property type="match status" value="1"/>
</dbReference>
<dbReference type="CDD" id="cd03257">
    <property type="entry name" value="ABC_NikE_OppD_transporters"/>
    <property type="match status" value="1"/>
</dbReference>
<dbReference type="InterPro" id="IPR017871">
    <property type="entry name" value="ABC_transporter-like_CS"/>
</dbReference>
<reference evidence="10" key="1">
    <citation type="submission" date="2020-02" db="EMBL/GenBank/DDBJ databases">
        <authorList>
            <person name="Meier V. D."/>
        </authorList>
    </citation>
    <scope>NUCLEOTIDE SEQUENCE</scope>
    <source>
        <strain evidence="10">AVDCRST_MAG33</strain>
    </source>
</reference>
<evidence type="ECO:0000256" key="4">
    <source>
        <dbReference type="ARBA" id="ARBA00022475"/>
    </source>
</evidence>
<dbReference type="Pfam" id="PF00005">
    <property type="entry name" value="ABC_tran"/>
    <property type="match status" value="1"/>
</dbReference>
<dbReference type="InterPro" id="IPR050388">
    <property type="entry name" value="ABC_Ni/Peptide_Import"/>
</dbReference>
<keyword evidence="6 10" id="KW-0067">ATP-binding</keyword>
<evidence type="ECO:0000256" key="3">
    <source>
        <dbReference type="ARBA" id="ARBA00022448"/>
    </source>
</evidence>
<comment type="similarity">
    <text evidence="2">Belongs to the ABC transporter superfamily.</text>
</comment>